<dbReference type="InterPro" id="IPR036259">
    <property type="entry name" value="MFS_trans_sf"/>
</dbReference>
<dbReference type="KEGG" id="paln:B0W48_01795"/>
<keyword evidence="2 4" id="KW-1133">Transmembrane helix</keyword>
<feature type="transmembrane region" description="Helical" evidence="4">
    <location>
        <begin position="158"/>
        <end position="181"/>
    </location>
</feature>
<dbReference type="SUPFAM" id="SSF103473">
    <property type="entry name" value="MFS general substrate transporter"/>
    <property type="match status" value="1"/>
</dbReference>
<feature type="transmembrane region" description="Helical" evidence="4">
    <location>
        <begin position="294"/>
        <end position="315"/>
    </location>
</feature>
<feature type="transmembrane region" description="Helical" evidence="4">
    <location>
        <begin position="201"/>
        <end position="221"/>
    </location>
</feature>
<evidence type="ECO:0000313" key="5">
    <source>
        <dbReference type="EMBL" id="AQP98640.1"/>
    </source>
</evidence>
<feature type="transmembrane region" description="Helical" evidence="4">
    <location>
        <begin position="69"/>
        <end position="90"/>
    </location>
</feature>
<organism evidence="5 6">
    <name type="scientific">Pseudoalteromonas aliena</name>
    <dbReference type="NCBI Taxonomy" id="247523"/>
    <lineage>
        <taxon>Bacteria</taxon>
        <taxon>Pseudomonadati</taxon>
        <taxon>Pseudomonadota</taxon>
        <taxon>Gammaproteobacteria</taxon>
        <taxon>Alteromonadales</taxon>
        <taxon>Pseudoalteromonadaceae</taxon>
        <taxon>Pseudoalteromonas</taxon>
    </lineage>
</organism>
<keyword evidence="3 4" id="KW-0472">Membrane</keyword>
<evidence type="ECO:0000256" key="4">
    <source>
        <dbReference type="SAM" id="Phobius"/>
    </source>
</evidence>
<feature type="transmembrane region" description="Helical" evidence="4">
    <location>
        <begin position="360"/>
        <end position="379"/>
    </location>
</feature>
<evidence type="ECO:0008006" key="7">
    <source>
        <dbReference type="Google" id="ProtNLM"/>
    </source>
</evidence>
<dbReference type="GO" id="GO:0022857">
    <property type="term" value="F:transmembrane transporter activity"/>
    <property type="evidence" value="ECO:0007669"/>
    <property type="project" value="InterPro"/>
</dbReference>
<evidence type="ECO:0000256" key="2">
    <source>
        <dbReference type="ARBA" id="ARBA00022989"/>
    </source>
</evidence>
<dbReference type="InterPro" id="IPR011701">
    <property type="entry name" value="MFS"/>
</dbReference>
<feature type="transmembrane region" description="Helical" evidence="4">
    <location>
        <begin position="335"/>
        <end position="354"/>
    </location>
</feature>
<name>A0A1Q2GUG2_9GAMM</name>
<dbReference type="RefSeq" id="WP_077535366.1">
    <property type="nucleotide sequence ID" value="NZ_CP019628.1"/>
</dbReference>
<sequence length="392" mass="43907">MSLRIALILLTLISVVCDTLLLPFYPQFFASEFAIQDPSLIGLFVANCCVTVMLALPLWAKVAKKYHELALWLVTQVIAALLGVLCYFANTAWEFWLYYQLMLVFKASYLLIYPFALRLAQQRQHLSIIGLFSVLMHFGAIGGALIGGYFLGLGEPRYALLLSGAGDLIQVLLCAYLMVSLKIGIRQQAIESEKPRTRTPYFIWQFCFLSVVVYFSAFLIRPFFTTHWQTLSAQSSPFESALVYAIPAFAALSMLIFNHFRHRLLWPTMSRSSTLLCAMAFAALGLYFQAQQQVILVILARVLYGIALFQVMVLLEVMLFAKSEPAHYGSDFSKVHIAQNVGVIFASLLVGVSVEQFSSTVPFYFAAIGFTGLALLLLWRVKFAGRTVRIAS</sequence>
<accession>A0A1Q2GUG2</accession>
<reference evidence="5 6" key="1">
    <citation type="submission" date="2017-02" db="EMBL/GenBank/DDBJ databases">
        <title>Complete genome sequence of the cold-active Pseudoalteromonas aliena strain EH1 isolated from Arctic seawater.</title>
        <authorList>
            <person name="Kim E."/>
            <person name="Heo E."/>
            <person name="Kim H."/>
            <person name="Kim D."/>
        </authorList>
    </citation>
    <scope>NUCLEOTIDE SEQUENCE [LARGE SCALE GENOMIC DNA]</scope>
    <source>
        <strain evidence="5 6">EH1</strain>
    </source>
</reference>
<dbReference type="Proteomes" id="UP000188243">
    <property type="component" value="Chromosome"/>
</dbReference>
<keyword evidence="1 4" id="KW-0812">Transmembrane</keyword>
<feature type="transmembrane region" description="Helical" evidence="4">
    <location>
        <begin position="41"/>
        <end position="60"/>
    </location>
</feature>
<feature type="transmembrane region" description="Helical" evidence="4">
    <location>
        <begin position="128"/>
        <end position="152"/>
    </location>
</feature>
<dbReference type="AlphaFoldDB" id="A0A1Q2GUG2"/>
<evidence type="ECO:0000256" key="1">
    <source>
        <dbReference type="ARBA" id="ARBA00022692"/>
    </source>
</evidence>
<feature type="transmembrane region" description="Helical" evidence="4">
    <location>
        <begin position="96"/>
        <end position="116"/>
    </location>
</feature>
<dbReference type="Gene3D" id="1.20.1250.20">
    <property type="entry name" value="MFS general substrate transporter like domains"/>
    <property type="match status" value="1"/>
</dbReference>
<dbReference type="EMBL" id="CP019628">
    <property type="protein sequence ID" value="AQP98640.1"/>
    <property type="molecule type" value="Genomic_DNA"/>
</dbReference>
<feature type="transmembrane region" description="Helical" evidence="4">
    <location>
        <begin position="241"/>
        <end position="260"/>
    </location>
</feature>
<evidence type="ECO:0000313" key="6">
    <source>
        <dbReference type="Proteomes" id="UP000188243"/>
    </source>
</evidence>
<evidence type="ECO:0000256" key="3">
    <source>
        <dbReference type="ARBA" id="ARBA00023136"/>
    </source>
</evidence>
<protein>
    <recommendedName>
        <fullName evidence="7">MFS transporter</fullName>
    </recommendedName>
</protein>
<dbReference type="STRING" id="247523.B0W48_01795"/>
<proteinExistence type="predicted"/>
<dbReference type="Pfam" id="PF07690">
    <property type="entry name" value="MFS_1"/>
    <property type="match status" value="1"/>
</dbReference>
<feature type="transmembrane region" description="Helical" evidence="4">
    <location>
        <begin position="272"/>
        <end position="288"/>
    </location>
</feature>
<gene>
    <name evidence="5" type="ORF">B0W48_01795</name>
</gene>